<proteinExistence type="predicted"/>
<feature type="transmembrane region" description="Helical" evidence="1">
    <location>
        <begin position="12"/>
        <end position="37"/>
    </location>
</feature>
<evidence type="ECO:0000313" key="3">
    <source>
        <dbReference type="Proteomes" id="UP000655759"/>
    </source>
</evidence>
<reference evidence="2" key="1">
    <citation type="submission" date="2021-02" db="EMBL/GenBank/DDBJ databases">
        <authorList>
            <person name="Han P."/>
        </authorList>
    </citation>
    <scope>NUCLEOTIDE SEQUENCE</scope>
    <source>
        <strain evidence="2">Candidatus Nitrosotenuis uzonensis 5A</strain>
    </source>
</reference>
<keyword evidence="1" id="KW-0812">Transmembrane</keyword>
<name>A0A812EWY0_9ARCH</name>
<organism evidence="2 3">
    <name type="scientific">Candidatus Nitrosotenuis uzonensis</name>
    <dbReference type="NCBI Taxonomy" id="1407055"/>
    <lineage>
        <taxon>Archaea</taxon>
        <taxon>Nitrososphaerota</taxon>
        <taxon>Candidatus Nitrosotenuis</taxon>
    </lineage>
</organism>
<sequence length="73" mass="8106">MDKNPNIRPTKGIFLKGSIIGAIITIPSLVAFFVSWIVLEDKITALIVGVVVHFIGMGFSFKISKKLFRIKTE</sequence>
<keyword evidence="1" id="KW-1133">Transmembrane helix</keyword>
<protein>
    <submittedName>
        <fullName evidence="2">Uncharacterized protein</fullName>
    </submittedName>
</protein>
<dbReference type="RefSeq" id="WP_205099395.1">
    <property type="nucleotide sequence ID" value="NZ_CAJNAQ010000005.1"/>
</dbReference>
<comment type="caution">
    <text evidence="2">The sequence shown here is derived from an EMBL/GenBank/DDBJ whole genome shotgun (WGS) entry which is preliminary data.</text>
</comment>
<feature type="transmembrane region" description="Helical" evidence="1">
    <location>
        <begin position="43"/>
        <end position="61"/>
    </location>
</feature>
<evidence type="ECO:0000313" key="2">
    <source>
        <dbReference type="EMBL" id="CAE6495548.1"/>
    </source>
</evidence>
<dbReference type="AlphaFoldDB" id="A0A812EWY0"/>
<gene>
    <name evidence="2" type="ORF">NUZ5A_50428</name>
</gene>
<dbReference type="Proteomes" id="UP000655759">
    <property type="component" value="Unassembled WGS sequence"/>
</dbReference>
<accession>A0A812EWY0</accession>
<keyword evidence="1" id="KW-0472">Membrane</keyword>
<dbReference type="EMBL" id="CAJNAQ010000005">
    <property type="protein sequence ID" value="CAE6495548.1"/>
    <property type="molecule type" value="Genomic_DNA"/>
</dbReference>
<evidence type="ECO:0000256" key="1">
    <source>
        <dbReference type="SAM" id="Phobius"/>
    </source>
</evidence>